<dbReference type="PANTHER" id="PTHR36115">
    <property type="entry name" value="PROLINE-RICH ANTIGEN HOMOLOG-RELATED"/>
    <property type="match status" value="1"/>
</dbReference>
<keyword evidence="3 6" id="KW-0812">Transmembrane</keyword>
<dbReference type="InterPro" id="IPR010432">
    <property type="entry name" value="RDD"/>
</dbReference>
<evidence type="ECO:0000256" key="2">
    <source>
        <dbReference type="ARBA" id="ARBA00022475"/>
    </source>
</evidence>
<dbReference type="OrthoDB" id="344266at2"/>
<feature type="transmembrane region" description="Helical" evidence="6">
    <location>
        <begin position="166"/>
        <end position="190"/>
    </location>
</feature>
<keyword evidence="5 6" id="KW-0472">Membrane</keyword>
<comment type="subcellular location">
    <subcellularLocation>
        <location evidence="1">Cell membrane</location>
        <topology evidence="1">Multi-pass membrane protein</topology>
    </subcellularLocation>
</comment>
<dbReference type="PANTHER" id="PTHR36115:SF9">
    <property type="entry name" value="LMO1584 PROTEIN"/>
    <property type="match status" value="1"/>
</dbReference>
<dbReference type="AlphaFoldDB" id="A0A4R9J4X7"/>
<evidence type="ECO:0000313" key="8">
    <source>
        <dbReference type="EMBL" id="TGL31328.1"/>
    </source>
</evidence>
<comment type="caution">
    <text evidence="8">The sequence shown here is derived from an EMBL/GenBank/DDBJ whole genome shotgun (WGS) entry which is preliminary data.</text>
</comment>
<feature type="transmembrane region" description="Helical" evidence="6">
    <location>
        <begin position="95"/>
        <end position="113"/>
    </location>
</feature>
<sequence>MKYFIQFITFIFILIVFEIIITYSIEAVVGRELTEKDIYSSPLKFLAIVEFVFSFVLMRIFVKKGILPYNKEKLLHNSENQNPLIKFSASLADRYLAMVFDTIIMFIILILCAKTITVFSIENQLLRILILSPLFLYDPLFVYFFGVTPGHYLKGLKVVSSSNSKLTLLNCMIRFVLKFVLGMVSLVFLLTERKQALHDRITSTFVIYSKNYTESKGRS</sequence>
<dbReference type="GO" id="GO:0005886">
    <property type="term" value="C:plasma membrane"/>
    <property type="evidence" value="ECO:0007669"/>
    <property type="project" value="UniProtKB-SubCell"/>
</dbReference>
<dbReference type="InterPro" id="IPR051791">
    <property type="entry name" value="Pra-immunoreactive"/>
</dbReference>
<name>A0A4R9J4X7_9LEPT</name>
<evidence type="ECO:0000256" key="6">
    <source>
        <dbReference type="SAM" id="Phobius"/>
    </source>
</evidence>
<gene>
    <name evidence="8" type="ORF">EHQ52_15435</name>
</gene>
<dbReference type="Pfam" id="PF06271">
    <property type="entry name" value="RDD"/>
    <property type="match status" value="1"/>
</dbReference>
<evidence type="ECO:0000259" key="7">
    <source>
        <dbReference type="Pfam" id="PF06271"/>
    </source>
</evidence>
<evidence type="ECO:0000256" key="3">
    <source>
        <dbReference type="ARBA" id="ARBA00022692"/>
    </source>
</evidence>
<dbReference type="EMBL" id="RQFY01000007">
    <property type="protein sequence ID" value="TGL31328.1"/>
    <property type="molecule type" value="Genomic_DNA"/>
</dbReference>
<organism evidence="8 9">
    <name type="scientific">Leptospira koniambonensis</name>
    <dbReference type="NCBI Taxonomy" id="2484950"/>
    <lineage>
        <taxon>Bacteria</taxon>
        <taxon>Pseudomonadati</taxon>
        <taxon>Spirochaetota</taxon>
        <taxon>Spirochaetia</taxon>
        <taxon>Leptospirales</taxon>
        <taxon>Leptospiraceae</taxon>
        <taxon>Leptospira</taxon>
    </lineage>
</organism>
<evidence type="ECO:0000256" key="4">
    <source>
        <dbReference type="ARBA" id="ARBA00022989"/>
    </source>
</evidence>
<keyword evidence="9" id="KW-1185">Reference proteome</keyword>
<dbReference type="Proteomes" id="UP000297871">
    <property type="component" value="Unassembled WGS sequence"/>
</dbReference>
<evidence type="ECO:0000256" key="5">
    <source>
        <dbReference type="ARBA" id="ARBA00023136"/>
    </source>
</evidence>
<feature type="transmembrane region" description="Helical" evidence="6">
    <location>
        <begin position="6"/>
        <end position="25"/>
    </location>
</feature>
<keyword evidence="4 6" id="KW-1133">Transmembrane helix</keyword>
<protein>
    <submittedName>
        <fullName evidence="8">RDD family protein</fullName>
    </submittedName>
</protein>
<accession>A0A4R9J4X7</accession>
<evidence type="ECO:0000313" key="9">
    <source>
        <dbReference type="Proteomes" id="UP000297871"/>
    </source>
</evidence>
<feature type="transmembrane region" description="Helical" evidence="6">
    <location>
        <begin position="125"/>
        <end position="146"/>
    </location>
</feature>
<evidence type="ECO:0000256" key="1">
    <source>
        <dbReference type="ARBA" id="ARBA00004651"/>
    </source>
</evidence>
<proteinExistence type="predicted"/>
<feature type="transmembrane region" description="Helical" evidence="6">
    <location>
        <begin position="45"/>
        <end position="62"/>
    </location>
</feature>
<feature type="domain" description="RDD" evidence="7">
    <location>
        <begin position="89"/>
        <end position="202"/>
    </location>
</feature>
<keyword evidence="2" id="KW-1003">Cell membrane</keyword>
<reference evidence="8" key="1">
    <citation type="journal article" date="2019" name="PLoS Negl. Trop. Dis.">
        <title>Revisiting the worldwide diversity of Leptospira species in the environment.</title>
        <authorList>
            <person name="Vincent A.T."/>
            <person name="Schiettekatte O."/>
            <person name="Bourhy P."/>
            <person name="Veyrier F.J."/>
            <person name="Picardeau M."/>
        </authorList>
    </citation>
    <scope>NUCLEOTIDE SEQUENCE [LARGE SCALE GENOMIC DNA]</scope>
    <source>
        <strain evidence="8">201800265</strain>
    </source>
</reference>
<dbReference type="RefSeq" id="WP_135616084.1">
    <property type="nucleotide sequence ID" value="NZ_JBNURZ010000005.1"/>
</dbReference>